<dbReference type="AlphaFoldDB" id="A0AA86S2G9"/>
<evidence type="ECO:0000313" key="2">
    <source>
        <dbReference type="Proteomes" id="UP001189624"/>
    </source>
</evidence>
<name>A0AA86S2G9_9FABA</name>
<feature type="non-terminal residue" evidence="1">
    <location>
        <position position="1"/>
    </location>
</feature>
<dbReference type="EMBL" id="OY731400">
    <property type="protein sequence ID" value="CAJ1939815.1"/>
    <property type="molecule type" value="Genomic_DNA"/>
</dbReference>
<gene>
    <name evidence="1" type="ORF">AYBTSS11_LOCUS9354</name>
</gene>
<organism evidence="1 2">
    <name type="scientific">Sphenostylis stenocarpa</name>
    <dbReference type="NCBI Taxonomy" id="92480"/>
    <lineage>
        <taxon>Eukaryota</taxon>
        <taxon>Viridiplantae</taxon>
        <taxon>Streptophyta</taxon>
        <taxon>Embryophyta</taxon>
        <taxon>Tracheophyta</taxon>
        <taxon>Spermatophyta</taxon>
        <taxon>Magnoliopsida</taxon>
        <taxon>eudicotyledons</taxon>
        <taxon>Gunneridae</taxon>
        <taxon>Pentapetalae</taxon>
        <taxon>rosids</taxon>
        <taxon>fabids</taxon>
        <taxon>Fabales</taxon>
        <taxon>Fabaceae</taxon>
        <taxon>Papilionoideae</taxon>
        <taxon>50 kb inversion clade</taxon>
        <taxon>NPAAA clade</taxon>
        <taxon>indigoferoid/millettioid clade</taxon>
        <taxon>Phaseoleae</taxon>
        <taxon>Sphenostylis</taxon>
    </lineage>
</organism>
<dbReference type="Gramene" id="rna-AYBTSS11_LOCUS9354">
    <property type="protein sequence ID" value="CAJ1939815.1"/>
    <property type="gene ID" value="gene-AYBTSS11_LOCUS9354"/>
</dbReference>
<accession>A0AA86S2G9</accession>
<keyword evidence="2" id="KW-1185">Reference proteome</keyword>
<protein>
    <submittedName>
        <fullName evidence="1">Uncharacterized protein</fullName>
    </submittedName>
</protein>
<dbReference type="Proteomes" id="UP001189624">
    <property type="component" value="Chromosome 3"/>
</dbReference>
<reference evidence="1" key="1">
    <citation type="submission" date="2023-10" db="EMBL/GenBank/DDBJ databases">
        <authorList>
            <person name="Domelevo Entfellner J.-B."/>
        </authorList>
    </citation>
    <scope>NUCLEOTIDE SEQUENCE</scope>
</reference>
<sequence>TVTSDACDLYTCVTLSRTKVKYRGEHPRIMVLSRLMKANRAFSMSRVEDS</sequence>
<evidence type="ECO:0000313" key="1">
    <source>
        <dbReference type="EMBL" id="CAJ1939815.1"/>
    </source>
</evidence>
<proteinExistence type="predicted"/>